<accession>H6QU15</accession>
<dbReference type="HOGENOM" id="CLU_2574975_0_0_1"/>
<dbReference type="Proteomes" id="UP000008783">
    <property type="component" value="Unassembled WGS sequence"/>
</dbReference>
<evidence type="ECO:0000313" key="2">
    <source>
        <dbReference type="EMBL" id="EHS64424.1"/>
    </source>
</evidence>
<organism evidence="2 3">
    <name type="scientific">Puccinia graminis f. sp. tritici (strain CRL 75-36-700-3 / race SCCL)</name>
    <name type="common">Black stem rust fungus</name>
    <dbReference type="NCBI Taxonomy" id="418459"/>
    <lineage>
        <taxon>Eukaryota</taxon>
        <taxon>Fungi</taxon>
        <taxon>Dikarya</taxon>
        <taxon>Basidiomycota</taxon>
        <taxon>Pucciniomycotina</taxon>
        <taxon>Pucciniomycetes</taxon>
        <taxon>Pucciniales</taxon>
        <taxon>Pucciniaceae</taxon>
        <taxon>Puccinia</taxon>
    </lineage>
</organism>
<dbReference type="EMBL" id="DS178327">
    <property type="protein sequence ID" value="EHS64424.1"/>
    <property type="molecule type" value="Genomic_DNA"/>
</dbReference>
<proteinExistence type="predicted"/>
<feature type="region of interest" description="Disordered" evidence="1">
    <location>
        <begin position="15"/>
        <end position="66"/>
    </location>
</feature>
<dbReference type="InParanoid" id="H6QU15"/>
<gene>
    <name evidence="2" type="ORF">PGTG_22295</name>
</gene>
<name>H6QU15_PUCGT</name>
<keyword evidence="3" id="KW-1185">Reference proteome</keyword>
<dbReference type="VEuPathDB" id="FungiDB:PGTG_22295"/>
<dbReference type="KEGG" id="pgr:PGTG_22295"/>
<evidence type="ECO:0000256" key="1">
    <source>
        <dbReference type="SAM" id="MobiDB-lite"/>
    </source>
</evidence>
<protein>
    <submittedName>
        <fullName evidence="2">Uncharacterized protein</fullName>
    </submittedName>
</protein>
<evidence type="ECO:0000313" key="3">
    <source>
        <dbReference type="Proteomes" id="UP000008783"/>
    </source>
</evidence>
<dbReference type="RefSeq" id="XP_003888987.1">
    <property type="nucleotide sequence ID" value="XM_003888938.1"/>
</dbReference>
<feature type="compositionally biased region" description="Basic residues" evidence="1">
    <location>
        <begin position="15"/>
        <end position="29"/>
    </location>
</feature>
<dbReference type="AlphaFoldDB" id="H6QU15"/>
<reference evidence="3" key="1">
    <citation type="journal article" date="2011" name="Proc. Natl. Acad. Sci. U.S.A.">
        <title>Obligate biotrophy features unraveled by the genomic analysis of rust fungi.</title>
        <authorList>
            <person name="Duplessis S."/>
            <person name="Cuomo C.A."/>
            <person name="Lin Y.-C."/>
            <person name="Aerts A."/>
            <person name="Tisserant E."/>
            <person name="Veneault-Fourrey C."/>
            <person name="Joly D.L."/>
            <person name="Hacquard S."/>
            <person name="Amselem J."/>
            <person name="Cantarel B.L."/>
            <person name="Chiu R."/>
            <person name="Coutinho P.M."/>
            <person name="Feau N."/>
            <person name="Field M."/>
            <person name="Frey P."/>
            <person name="Gelhaye E."/>
            <person name="Goldberg J."/>
            <person name="Grabherr M.G."/>
            <person name="Kodira C.D."/>
            <person name="Kohler A."/>
            <person name="Kuees U."/>
            <person name="Lindquist E.A."/>
            <person name="Lucas S.M."/>
            <person name="Mago R."/>
            <person name="Mauceli E."/>
            <person name="Morin E."/>
            <person name="Murat C."/>
            <person name="Pangilinan J.L."/>
            <person name="Park R."/>
            <person name="Pearson M."/>
            <person name="Quesneville H."/>
            <person name="Rouhier N."/>
            <person name="Sakthikumar S."/>
            <person name="Salamov A.A."/>
            <person name="Schmutz J."/>
            <person name="Selles B."/>
            <person name="Shapiro H."/>
            <person name="Tanguay P."/>
            <person name="Tuskan G.A."/>
            <person name="Henrissat B."/>
            <person name="Van de Peer Y."/>
            <person name="Rouze P."/>
            <person name="Ellis J.G."/>
            <person name="Dodds P.N."/>
            <person name="Schein J.E."/>
            <person name="Zhong S."/>
            <person name="Hamelin R.C."/>
            <person name="Grigoriev I.V."/>
            <person name="Szabo L.J."/>
            <person name="Martin F."/>
        </authorList>
    </citation>
    <scope>NUCLEOTIDE SEQUENCE [LARGE SCALE GENOMIC DNA]</scope>
    <source>
        <strain evidence="3">CRL 75-36-700-3 / race SCCL</strain>
    </source>
</reference>
<sequence length="93" mass="9994">MLRLRDTALVRSSKYYHRVGNRKSGRRSRQISPPKYGGSYPVVGSSAPGGQAPAVTPGASDTQMETRPATFSEDITDVVKVVGIPLQAYGKKS</sequence>
<dbReference type="GeneID" id="13541013"/>